<dbReference type="InterPro" id="IPR011961">
    <property type="entry name" value="RimM"/>
</dbReference>
<dbReference type="InterPro" id="IPR036976">
    <property type="entry name" value="RimM_N_sf"/>
</dbReference>
<evidence type="ECO:0000259" key="7">
    <source>
        <dbReference type="Pfam" id="PF24986"/>
    </source>
</evidence>
<dbReference type="InterPro" id="IPR056792">
    <property type="entry name" value="PRC_RimM"/>
</dbReference>
<organism evidence="8 9">
    <name type="scientific">Helicovermis profundi</name>
    <dbReference type="NCBI Taxonomy" id="3065157"/>
    <lineage>
        <taxon>Bacteria</taxon>
        <taxon>Bacillati</taxon>
        <taxon>Bacillota</taxon>
        <taxon>Clostridia</taxon>
        <taxon>Helicovermis</taxon>
    </lineage>
</organism>
<dbReference type="Proteomes" id="UP001321786">
    <property type="component" value="Chromosome"/>
</dbReference>
<dbReference type="AlphaFoldDB" id="A0AAU9E7K6"/>
<dbReference type="GO" id="GO:0005737">
    <property type="term" value="C:cytoplasm"/>
    <property type="evidence" value="ECO:0007669"/>
    <property type="project" value="UniProtKB-SubCell"/>
</dbReference>
<keyword evidence="9" id="KW-1185">Reference proteome</keyword>
<comment type="function">
    <text evidence="5">An accessory protein needed during the final step in the assembly of 30S ribosomal subunit, possibly for assembly of the head region. Essential for efficient processing of 16S rRNA. May be needed both before and after RbfA during the maturation of 16S rRNA. It has affinity for free ribosomal 30S subunits but not for 70S ribosomes.</text>
</comment>
<evidence type="ECO:0000256" key="4">
    <source>
        <dbReference type="ARBA" id="ARBA00023186"/>
    </source>
</evidence>
<comment type="domain">
    <text evidence="5">The PRC barrel domain binds ribosomal protein uS19.</text>
</comment>
<dbReference type="EMBL" id="AP028654">
    <property type="protein sequence ID" value="BEP29398.1"/>
    <property type="molecule type" value="Genomic_DNA"/>
</dbReference>
<keyword evidence="1 5" id="KW-0963">Cytoplasm</keyword>
<dbReference type="Pfam" id="PF01782">
    <property type="entry name" value="RimM"/>
    <property type="match status" value="1"/>
</dbReference>
<evidence type="ECO:0000256" key="5">
    <source>
        <dbReference type="HAMAP-Rule" id="MF_00014"/>
    </source>
</evidence>
<sequence>MSEKLKVGKIANTHGLKGEVKIYPYLNVKEDYETFGKLTFEGVSEEFEIERVRYFKKMVIVKFKNIDDINDIEKYKGKLVYVEKDDLDENNIYIEDLIGMDVVDVNLGKIGVLKSFISKSVQDVLVIESLTSDKEILIPDVDEFVLEINSDEKVITVKVIEGMI</sequence>
<evidence type="ECO:0000256" key="2">
    <source>
        <dbReference type="ARBA" id="ARBA00022517"/>
    </source>
</evidence>
<feature type="domain" description="Ribosome maturation factor RimM PRC barrel" evidence="7">
    <location>
        <begin position="95"/>
        <end position="162"/>
    </location>
</feature>
<evidence type="ECO:0000256" key="3">
    <source>
        <dbReference type="ARBA" id="ARBA00022552"/>
    </source>
</evidence>
<evidence type="ECO:0000259" key="6">
    <source>
        <dbReference type="Pfam" id="PF01782"/>
    </source>
</evidence>
<name>A0AAU9E7K6_9FIRM</name>
<dbReference type="GO" id="GO:0005840">
    <property type="term" value="C:ribosome"/>
    <property type="evidence" value="ECO:0007669"/>
    <property type="project" value="InterPro"/>
</dbReference>
<protein>
    <recommendedName>
        <fullName evidence="5">Ribosome maturation factor RimM</fullName>
    </recommendedName>
</protein>
<comment type="subcellular location">
    <subcellularLocation>
        <location evidence="5">Cytoplasm</location>
    </subcellularLocation>
</comment>
<dbReference type="HAMAP" id="MF_00014">
    <property type="entry name" value="Ribosome_mat_RimM"/>
    <property type="match status" value="1"/>
</dbReference>
<dbReference type="KEGG" id="hprf:HLPR_17290"/>
<dbReference type="NCBIfam" id="TIGR02273">
    <property type="entry name" value="16S_RimM"/>
    <property type="match status" value="1"/>
</dbReference>
<reference evidence="8 9" key="1">
    <citation type="submission" date="2023-08" db="EMBL/GenBank/DDBJ databases">
        <title>Helicovermis profunda gen. nov., sp. nov., a novel mesophilic, fermentative bacterium within the Bacillota from a deep-sea hydrothermal vent chimney.</title>
        <authorList>
            <person name="Miyazaki U."/>
            <person name="Mizutani D."/>
            <person name="Hashimoto Y."/>
            <person name="Tame A."/>
            <person name="Sawayama S."/>
            <person name="Miyazaki J."/>
            <person name="Takai K."/>
            <person name="Nakagawa S."/>
        </authorList>
    </citation>
    <scope>NUCLEOTIDE SEQUENCE [LARGE SCALE GENOMIC DNA]</scope>
    <source>
        <strain evidence="8 9">S502</strain>
    </source>
</reference>
<evidence type="ECO:0000256" key="1">
    <source>
        <dbReference type="ARBA" id="ARBA00022490"/>
    </source>
</evidence>
<comment type="subunit">
    <text evidence="5">Binds ribosomal protein uS19.</text>
</comment>
<dbReference type="SUPFAM" id="SSF50346">
    <property type="entry name" value="PRC-barrel domain"/>
    <property type="match status" value="1"/>
</dbReference>
<accession>A0AAU9E7K6</accession>
<dbReference type="GO" id="GO:0042274">
    <property type="term" value="P:ribosomal small subunit biogenesis"/>
    <property type="evidence" value="ECO:0007669"/>
    <property type="project" value="UniProtKB-UniRule"/>
</dbReference>
<dbReference type="GO" id="GO:0006364">
    <property type="term" value="P:rRNA processing"/>
    <property type="evidence" value="ECO:0007669"/>
    <property type="project" value="UniProtKB-UniRule"/>
</dbReference>
<dbReference type="Gene3D" id="2.30.30.240">
    <property type="entry name" value="PRC-barrel domain"/>
    <property type="match status" value="1"/>
</dbReference>
<dbReference type="PANTHER" id="PTHR33692">
    <property type="entry name" value="RIBOSOME MATURATION FACTOR RIMM"/>
    <property type="match status" value="1"/>
</dbReference>
<dbReference type="InterPro" id="IPR009000">
    <property type="entry name" value="Transl_B-barrel_sf"/>
</dbReference>
<keyword evidence="2 5" id="KW-0690">Ribosome biogenesis</keyword>
<keyword evidence="4 5" id="KW-0143">Chaperone</keyword>
<dbReference type="InterPro" id="IPR002676">
    <property type="entry name" value="RimM_N"/>
</dbReference>
<feature type="domain" description="RimM N-terminal" evidence="6">
    <location>
        <begin position="7"/>
        <end position="86"/>
    </location>
</feature>
<comment type="similarity">
    <text evidence="5">Belongs to the RimM family.</text>
</comment>
<keyword evidence="3 5" id="KW-0698">rRNA processing</keyword>
<evidence type="ECO:0000313" key="8">
    <source>
        <dbReference type="EMBL" id="BEP29398.1"/>
    </source>
</evidence>
<dbReference type="RefSeq" id="WP_338535034.1">
    <property type="nucleotide sequence ID" value="NZ_AP028654.1"/>
</dbReference>
<gene>
    <name evidence="5 8" type="primary">rimM</name>
    <name evidence="8" type="ORF">HLPR_17290</name>
</gene>
<dbReference type="PANTHER" id="PTHR33692:SF1">
    <property type="entry name" value="RIBOSOME MATURATION FACTOR RIMM"/>
    <property type="match status" value="1"/>
</dbReference>
<dbReference type="InterPro" id="IPR011033">
    <property type="entry name" value="PRC_barrel-like_sf"/>
</dbReference>
<dbReference type="Gene3D" id="2.40.30.60">
    <property type="entry name" value="RimM"/>
    <property type="match status" value="1"/>
</dbReference>
<dbReference type="Pfam" id="PF24986">
    <property type="entry name" value="PRC_RimM"/>
    <property type="match status" value="1"/>
</dbReference>
<proteinExistence type="inferred from homology"/>
<evidence type="ECO:0000313" key="9">
    <source>
        <dbReference type="Proteomes" id="UP001321786"/>
    </source>
</evidence>
<dbReference type="SUPFAM" id="SSF50447">
    <property type="entry name" value="Translation proteins"/>
    <property type="match status" value="1"/>
</dbReference>
<dbReference type="GO" id="GO:0043022">
    <property type="term" value="F:ribosome binding"/>
    <property type="evidence" value="ECO:0007669"/>
    <property type="project" value="InterPro"/>
</dbReference>